<organism evidence="1">
    <name type="scientific">marine sediment metagenome</name>
    <dbReference type="NCBI Taxonomy" id="412755"/>
    <lineage>
        <taxon>unclassified sequences</taxon>
        <taxon>metagenomes</taxon>
        <taxon>ecological metagenomes</taxon>
    </lineage>
</organism>
<evidence type="ECO:0000313" key="1">
    <source>
        <dbReference type="EMBL" id="KKK55824.1"/>
    </source>
</evidence>
<dbReference type="EMBL" id="LAZR01065305">
    <property type="protein sequence ID" value="KKK55824.1"/>
    <property type="molecule type" value="Genomic_DNA"/>
</dbReference>
<protein>
    <submittedName>
        <fullName evidence="1">Uncharacterized protein</fullName>
    </submittedName>
</protein>
<comment type="caution">
    <text evidence="1">The sequence shown here is derived from an EMBL/GenBank/DDBJ whole genome shotgun (WGS) entry which is preliminary data.</text>
</comment>
<accession>A0A0F8YNS3</accession>
<sequence>MTYETVGVNTGTSEATALAHGGSANTKNSTFTQIDASTSITVDGFWVYCGVNSSSAGIDSLIDIATGASASEVILIGDILFSSGDGQGESNLIYFPISIASGTRISARHQNRGISGTVDVAIILTTDSGLDVTAFAACDTMGAVIADSGGTQIDPGAVANTKNSPYVEIDAPAERV</sequence>
<reference evidence="1" key="1">
    <citation type="journal article" date="2015" name="Nature">
        <title>Complex archaea that bridge the gap between prokaryotes and eukaryotes.</title>
        <authorList>
            <person name="Spang A."/>
            <person name="Saw J.H."/>
            <person name="Jorgensen S.L."/>
            <person name="Zaremba-Niedzwiedzka K."/>
            <person name="Martijn J."/>
            <person name="Lind A.E."/>
            <person name="van Eijk R."/>
            <person name="Schleper C."/>
            <person name="Guy L."/>
            <person name="Ettema T.J."/>
        </authorList>
    </citation>
    <scope>NUCLEOTIDE SEQUENCE</scope>
</reference>
<dbReference type="AlphaFoldDB" id="A0A0F8YNS3"/>
<gene>
    <name evidence="1" type="ORF">LCGC14_3070670</name>
</gene>
<proteinExistence type="predicted"/>
<name>A0A0F8YNS3_9ZZZZ</name>